<comment type="caution">
    <text evidence="2">The sequence shown here is derived from an EMBL/GenBank/DDBJ whole genome shotgun (WGS) entry which is preliminary data.</text>
</comment>
<dbReference type="AlphaFoldDB" id="X1MSX9"/>
<evidence type="ECO:0000259" key="1">
    <source>
        <dbReference type="Pfam" id="PF08241"/>
    </source>
</evidence>
<dbReference type="EMBL" id="BARV01018570">
    <property type="protein sequence ID" value="GAI21111.1"/>
    <property type="molecule type" value="Genomic_DNA"/>
</dbReference>
<dbReference type="GO" id="GO:0008757">
    <property type="term" value="F:S-adenosylmethionine-dependent methyltransferase activity"/>
    <property type="evidence" value="ECO:0007669"/>
    <property type="project" value="InterPro"/>
</dbReference>
<evidence type="ECO:0000313" key="2">
    <source>
        <dbReference type="EMBL" id="GAI21111.1"/>
    </source>
</evidence>
<sequence length="137" mass="16175">CGPKKKQKEGYINIDKKEWVKPDLVVDFELARLPFDTSSVDEIYTSHLLEHIKNFIPFMEEIYRVCKPNIKIKIHAPHGLTEEGIGDPTHERPLCPHTFDYFDRSSPYFSYDFKCNFKVIRKVKRAAHFYVELKAIK</sequence>
<dbReference type="SUPFAM" id="SSF53335">
    <property type="entry name" value="S-adenosyl-L-methionine-dependent methyltransferases"/>
    <property type="match status" value="1"/>
</dbReference>
<feature type="domain" description="Methyltransferase type 11" evidence="1">
    <location>
        <begin position="23"/>
        <end position="69"/>
    </location>
</feature>
<dbReference type="InterPro" id="IPR013216">
    <property type="entry name" value="Methyltransf_11"/>
</dbReference>
<organism evidence="2">
    <name type="scientific">marine sediment metagenome</name>
    <dbReference type="NCBI Taxonomy" id="412755"/>
    <lineage>
        <taxon>unclassified sequences</taxon>
        <taxon>metagenomes</taxon>
        <taxon>ecological metagenomes</taxon>
    </lineage>
</organism>
<dbReference type="InterPro" id="IPR029063">
    <property type="entry name" value="SAM-dependent_MTases_sf"/>
</dbReference>
<dbReference type="Pfam" id="PF08241">
    <property type="entry name" value="Methyltransf_11"/>
    <property type="match status" value="1"/>
</dbReference>
<reference evidence="2" key="1">
    <citation type="journal article" date="2014" name="Front. Microbiol.">
        <title>High frequency of phylogenetically diverse reductive dehalogenase-homologous genes in deep subseafloor sedimentary metagenomes.</title>
        <authorList>
            <person name="Kawai M."/>
            <person name="Futagami T."/>
            <person name="Toyoda A."/>
            <person name="Takaki Y."/>
            <person name="Nishi S."/>
            <person name="Hori S."/>
            <person name="Arai W."/>
            <person name="Tsubouchi T."/>
            <person name="Morono Y."/>
            <person name="Uchiyama I."/>
            <person name="Ito T."/>
            <person name="Fujiyama A."/>
            <person name="Inagaki F."/>
            <person name="Takami H."/>
        </authorList>
    </citation>
    <scope>NUCLEOTIDE SEQUENCE</scope>
    <source>
        <strain evidence="2">Expedition CK06-06</strain>
    </source>
</reference>
<gene>
    <name evidence="2" type="ORF">S06H3_31370</name>
</gene>
<protein>
    <recommendedName>
        <fullName evidence="1">Methyltransferase type 11 domain-containing protein</fullName>
    </recommendedName>
</protein>
<name>X1MSX9_9ZZZZ</name>
<dbReference type="Gene3D" id="3.40.50.150">
    <property type="entry name" value="Vaccinia Virus protein VP39"/>
    <property type="match status" value="1"/>
</dbReference>
<accession>X1MSX9</accession>
<proteinExistence type="predicted"/>
<feature type="non-terminal residue" evidence="2">
    <location>
        <position position="1"/>
    </location>
</feature>